<protein>
    <submittedName>
        <fullName evidence="2">Secreted protein</fullName>
    </submittedName>
</protein>
<dbReference type="AlphaFoldDB" id="A0A0A7CLJ0"/>
<accession>A0A0A7CLJ0</accession>
<keyword evidence="1" id="KW-0732">Signal</keyword>
<reference evidence="2" key="1">
    <citation type="journal article" date="2014" name="Genome Biol. Evol.">
        <title>The secreted proteins of Achlya hypogyna and Thraustotheca clavata identify the ancestral oomycete secretome and reveal gene acquisitions by horizontal gene transfer.</title>
        <authorList>
            <person name="Misner I."/>
            <person name="Blouin N."/>
            <person name="Leonard G."/>
            <person name="Richards T.A."/>
            <person name="Lane C.E."/>
        </authorList>
    </citation>
    <scope>NUCLEOTIDE SEQUENCE</scope>
    <source>
        <strain evidence="2">ATCC 34112</strain>
    </source>
</reference>
<feature type="non-terminal residue" evidence="2">
    <location>
        <position position="201"/>
    </location>
</feature>
<sequence>MKVNPFSSLIMCIVVVALEDTLLRYQERVITLLHGNAAKNVIQADRNVSLGNLWCVYEQMGNTPACWRNEMEECVGQLFVLEMPKIACEYFEQTIELTNGWHKTACTYKEKVCNRTHSFCAPRHVVAVHRYEENYRSIALGIEYVALLFRQSFKYPSSLVYKLELATELHKMKFYDQALEKYAQVLTMDPTDIVALGGYCT</sequence>
<evidence type="ECO:0000313" key="2">
    <source>
        <dbReference type="EMBL" id="AIG55702.1"/>
    </source>
</evidence>
<organism evidence="2">
    <name type="scientific">Thraustotheca clavata</name>
    <dbReference type="NCBI Taxonomy" id="74557"/>
    <lineage>
        <taxon>Eukaryota</taxon>
        <taxon>Sar</taxon>
        <taxon>Stramenopiles</taxon>
        <taxon>Oomycota</taxon>
        <taxon>Saprolegniomycetes</taxon>
        <taxon>Saprolegniales</taxon>
        <taxon>Achlyaceae</taxon>
        <taxon>Thraustotheca</taxon>
    </lineage>
</organism>
<name>A0A0A7CLJ0_9STRA</name>
<evidence type="ECO:0000256" key="1">
    <source>
        <dbReference type="SAM" id="SignalP"/>
    </source>
</evidence>
<feature type="chain" id="PRO_5002025769" evidence="1">
    <location>
        <begin position="18"/>
        <end position="201"/>
    </location>
</feature>
<feature type="signal peptide" evidence="1">
    <location>
        <begin position="1"/>
        <end position="17"/>
    </location>
</feature>
<dbReference type="EMBL" id="KM038241">
    <property type="protein sequence ID" value="AIG55702.1"/>
    <property type="molecule type" value="Genomic_DNA"/>
</dbReference>
<proteinExistence type="predicted"/>